<dbReference type="Gene3D" id="3.40.50.1820">
    <property type="entry name" value="alpha/beta hydrolase"/>
    <property type="match status" value="1"/>
</dbReference>
<dbReference type="OrthoDB" id="149912at2"/>
<evidence type="ECO:0000313" key="4">
    <source>
        <dbReference type="EMBL" id="CDH43640.1"/>
    </source>
</evidence>
<dbReference type="InterPro" id="IPR050266">
    <property type="entry name" value="AB_hydrolase_sf"/>
</dbReference>
<accession>A0A7U7G8P2</accession>
<dbReference type="GO" id="GO:0016787">
    <property type="term" value="F:hydrolase activity"/>
    <property type="evidence" value="ECO:0007669"/>
    <property type="project" value="UniProtKB-KW"/>
</dbReference>
<comment type="caution">
    <text evidence="4">The sequence shown here is derived from an EMBL/GenBank/DDBJ whole genome shotgun (WGS) entry which is preliminary data.</text>
</comment>
<evidence type="ECO:0000313" key="5">
    <source>
        <dbReference type="Proteomes" id="UP000019184"/>
    </source>
</evidence>
<dbReference type="Pfam" id="PF00561">
    <property type="entry name" value="Abhydrolase_1"/>
    <property type="match status" value="1"/>
</dbReference>
<comment type="similarity">
    <text evidence="1">Belongs to the AB hydrolase superfamily.</text>
</comment>
<sequence>MVEELELRTPYLRLAARAWGPPKGIPVLALHGWLDNAASFDALAPLLPDIRLVALDLPGHGQSEQRPPGMHYHFVDFIPDVVAAADVLGWEYFALLGHSLGGGIASFVAAILPERVTRVAMIEGLGPPTSHPADGPIHLRKTIEQMNGLPDKRPPVYPSMDAAIQARCEASDLSWRAAATLVSRGVQPIGEGYGWRTDPRLRFASPLYLNEPQILAYMERIAAPALLICGADGYLVKRAYMQERYARIANLSVNILPGGHHPHLEDPEPCARLLAPFFAAESASNSQEL</sequence>
<keyword evidence="2 4" id="KW-0378">Hydrolase</keyword>
<protein>
    <submittedName>
        <fullName evidence="4">Hydrolase</fullName>
    </submittedName>
</protein>
<gene>
    <name evidence="4" type="ORF">BN874_1260048</name>
</gene>
<dbReference type="PANTHER" id="PTHR43798:SF14">
    <property type="entry name" value="SERINE HYDROLASE-LIKE PROTEIN DDB_G0286239"/>
    <property type="match status" value="1"/>
</dbReference>
<dbReference type="PANTHER" id="PTHR43798">
    <property type="entry name" value="MONOACYLGLYCEROL LIPASE"/>
    <property type="match status" value="1"/>
</dbReference>
<proteinExistence type="inferred from homology"/>
<name>A0A7U7G8P2_9GAMM</name>
<dbReference type="Proteomes" id="UP000019184">
    <property type="component" value="Unassembled WGS sequence"/>
</dbReference>
<dbReference type="InterPro" id="IPR000073">
    <property type="entry name" value="AB_hydrolase_1"/>
</dbReference>
<organism evidence="4 5">
    <name type="scientific">Candidatus Contendobacter odensis Run_B_J11</name>
    <dbReference type="NCBI Taxonomy" id="1400861"/>
    <lineage>
        <taxon>Bacteria</taxon>
        <taxon>Pseudomonadati</taxon>
        <taxon>Pseudomonadota</taxon>
        <taxon>Gammaproteobacteria</taxon>
        <taxon>Candidatus Competibacteraceae</taxon>
        <taxon>Candidatus Contendibacter</taxon>
    </lineage>
</organism>
<dbReference type="InterPro" id="IPR029058">
    <property type="entry name" value="AB_hydrolase_fold"/>
</dbReference>
<dbReference type="EMBL" id="CBTK010000031">
    <property type="protein sequence ID" value="CDH43640.1"/>
    <property type="molecule type" value="Genomic_DNA"/>
</dbReference>
<dbReference type="PRINTS" id="PR00111">
    <property type="entry name" value="ABHYDROLASE"/>
</dbReference>
<reference evidence="4 5" key="1">
    <citation type="journal article" date="2014" name="ISME J.">
        <title>Candidatus Competibacter-lineage genomes retrieved from metagenomes reveal functional metabolic diversity.</title>
        <authorList>
            <person name="McIlroy S.J."/>
            <person name="Albertsen M."/>
            <person name="Andresen E.K."/>
            <person name="Saunders A.M."/>
            <person name="Kristiansen R."/>
            <person name="Stokholm-Bjerregaard M."/>
            <person name="Nielsen K.L."/>
            <person name="Nielsen P.H."/>
        </authorList>
    </citation>
    <scope>NUCLEOTIDE SEQUENCE [LARGE SCALE GENOMIC DNA]</scope>
    <source>
        <strain evidence="4 5">Run_B_J11</strain>
    </source>
</reference>
<evidence type="ECO:0000256" key="1">
    <source>
        <dbReference type="ARBA" id="ARBA00008645"/>
    </source>
</evidence>
<evidence type="ECO:0000259" key="3">
    <source>
        <dbReference type="Pfam" id="PF00561"/>
    </source>
</evidence>
<dbReference type="RefSeq" id="WP_034430703.1">
    <property type="nucleotide sequence ID" value="NZ_CBTK010000031.1"/>
</dbReference>
<dbReference type="SUPFAM" id="SSF53474">
    <property type="entry name" value="alpha/beta-Hydrolases"/>
    <property type="match status" value="1"/>
</dbReference>
<keyword evidence="5" id="KW-1185">Reference proteome</keyword>
<feature type="domain" description="AB hydrolase-1" evidence="3">
    <location>
        <begin position="26"/>
        <end position="267"/>
    </location>
</feature>
<dbReference type="AlphaFoldDB" id="A0A7U7G8P2"/>
<dbReference type="GO" id="GO:0016020">
    <property type="term" value="C:membrane"/>
    <property type="evidence" value="ECO:0007669"/>
    <property type="project" value="TreeGrafter"/>
</dbReference>
<evidence type="ECO:0000256" key="2">
    <source>
        <dbReference type="ARBA" id="ARBA00022801"/>
    </source>
</evidence>